<dbReference type="PROSITE" id="PS50035">
    <property type="entry name" value="PLD"/>
    <property type="match status" value="2"/>
</dbReference>
<dbReference type="GO" id="GO:0009395">
    <property type="term" value="P:phospholipid catabolic process"/>
    <property type="evidence" value="ECO:0007669"/>
    <property type="project" value="TreeGrafter"/>
</dbReference>
<dbReference type="Proteomes" id="UP000504604">
    <property type="component" value="Linkage group LG1"/>
</dbReference>
<evidence type="ECO:0000256" key="11">
    <source>
        <dbReference type="ARBA" id="ARBA00041119"/>
    </source>
</evidence>
<dbReference type="GeneID" id="105171745"/>
<evidence type="ECO:0000256" key="4">
    <source>
        <dbReference type="ARBA" id="ARBA00012027"/>
    </source>
</evidence>
<dbReference type="CDD" id="cd04015">
    <property type="entry name" value="C2_plant_PLD"/>
    <property type="match status" value="1"/>
</dbReference>
<evidence type="ECO:0000256" key="8">
    <source>
        <dbReference type="ARBA" id="ARBA00022837"/>
    </source>
</evidence>
<reference evidence="17" key="1">
    <citation type="submission" date="2024-10" db="UniProtKB">
        <authorList>
            <consortium name="RefSeq"/>
        </authorList>
    </citation>
    <scope>NUCLEOTIDE SEQUENCE [LARGE SCALE GENOMIC DNA]</scope>
    <source>
        <strain evidence="17">cv. Zhongzhi No. 13</strain>
    </source>
</reference>
<dbReference type="Gramene" id="SIN_1014001.t">
    <property type="protein sequence ID" value="SIN_1014001.t"/>
    <property type="gene ID" value="SIN_1014001"/>
</dbReference>
<dbReference type="SMART" id="SM00239">
    <property type="entry name" value="C2"/>
    <property type="match status" value="1"/>
</dbReference>
<feature type="domain" description="PLD phosphodiesterase" evidence="16">
    <location>
        <begin position="956"/>
        <end position="983"/>
    </location>
</feature>
<evidence type="ECO:0000313" key="17">
    <source>
        <dbReference type="Proteomes" id="UP000504604"/>
    </source>
</evidence>
<evidence type="ECO:0000313" key="20">
    <source>
        <dbReference type="RefSeq" id="XP_011091284.1"/>
    </source>
</evidence>
<comment type="catalytic activity">
    <reaction evidence="1">
        <text>a 1,2-diacyl-sn-glycero-3-phosphocholine + H2O = a 1,2-diacyl-sn-glycero-3-phosphate + choline + H(+)</text>
        <dbReference type="Rhea" id="RHEA:14445"/>
        <dbReference type="ChEBI" id="CHEBI:15354"/>
        <dbReference type="ChEBI" id="CHEBI:15377"/>
        <dbReference type="ChEBI" id="CHEBI:15378"/>
        <dbReference type="ChEBI" id="CHEBI:57643"/>
        <dbReference type="ChEBI" id="CHEBI:58608"/>
        <dbReference type="EC" id="3.1.4.4"/>
    </reaction>
</comment>
<feature type="region of interest" description="Disordered" evidence="14">
    <location>
        <begin position="127"/>
        <end position="234"/>
    </location>
</feature>
<dbReference type="FunFam" id="3.30.870.10:FF:000025">
    <property type="entry name" value="Phospholipase D delta"/>
    <property type="match status" value="1"/>
</dbReference>
<dbReference type="RefSeq" id="XP_011091260.1">
    <property type="nucleotide sequence ID" value="XM_011092958.2"/>
</dbReference>
<dbReference type="Pfam" id="PF00614">
    <property type="entry name" value="PLDc"/>
    <property type="match status" value="2"/>
</dbReference>
<dbReference type="Pfam" id="PF00168">
    <property type="entry name" value="C2"/>
    <property type="match status" value="1"/>
</dbReference>
<keyword evidence="17" id="KW-1185">Reference proteome</keyword>
<dbReference type="GO" id="GO:0046872">
    <property type="term" value="F:metal ion binding"/>
    <property type="evidence" value="ECO:0007669"/>
    <property type="project" value="UniProtKB-KW"/>
</dbReference>
<dbReference type="Pfam" id="PF12357">
    <property type="entry name" value="PLD_C"/>
    <property type="match status" value="1"/>
</dbReference>
<dbReference type="InterPro" id="IPR015679">
    <property type="entry name" value="PLipase_D_fam"/>
</dbReference>
<evidence type="ECO:0000256" key="3">
    <source>
        <dbReference type="ARBA" id="ARBA00010683"/>
    </source>
</evidence>
<evidence type="ECO:0000313" key="18">
    <source>
        <dbReference type="RefSeq" id="XP_011091260.1"/>
    </source>
</evidence>
<dbReference type="InterPro" id="IPR024632">
    <property type="entry name" value="PLipase_D_C"/>
</dbReference>
<feature type="domain" description="C2" evidence="15">
    <location>
        <begin position="281"/>
        <end position="423"/>
    </location>
</feature>
<dbReference type="SUPFAM" id="SSF49562">
    <property type="entry name" value="C2 domain (Calcium/lipid-binding domain, CaLB)"/>
    <property type="match status" value="1"/>
</dbReference>
<dbReference type="InterPro" id="IPR001736">
    <property type="entry name" value="PLipase_D/transphosphatidylase"/>
</dbReference>
<feature type="domain" description="PLD phosphodiesterase" evidence="16">
    <location>
        <begin position="624"/>
        <end position="659"/>
    </location>
</feature>
<evidence type="ECO:0000313" key="19">
    <source>
        <dbReference type="RefSeq" id="XP_011091276.1"/>
    </source>
</evidence>
<keyword evidence="10" id="KW-0443">Lipid metabolism</keyword>
<name>A0A6I9U1I3_SESIN</name>
<keyword evidence="9" id="KW-0442">Lipid degradation</keyword>
<organism evidence="17 19">
    <name type="scientific">Sesamum indicum</name>
    <name type="common">Oriental sesame</name>
    <name type="synonym">Sesamum orientale</name>
    <dbReference type="NCBI Taxonomy" id="4182"/>
    <lineage>
        <taxon>Eukaryota</taxon>
        <taxon>Viridiplantae</taxon>
        <taxon>Streptophyta</taxon>
        <taxon>Embryophyta</taxon>
        <taxon>Tracheophyta</taxon>
        <taxon>Spermatophyta</taxon>
        <taxon>Magnoliopsida</taxon>
        <taxon>eudicotyledons</taxon>
        <taxon>Gunneridae</taxon>
        <taxon>Pentapetalae</taxon>
        <taxon>asterids</taxon>
        <taxon>lamiids</taxon>
        <taxon>Lamiales</taxon>
        <taxon>Pedaliaceae</taxon>
        <taxon>Sesamum</taxon>
    </lineage>
</organism>
<dbReference type="SMART" id="SM00155">
    <property type="entry name" value="PLDc"/>
    <property type="match status" value="2"/>
</dbReference>
<comment type="similarity">
    <text evidence="3">Belongs to the phospholipase D family. C2-PLD subfamily.</text>
</comment>
<proteinExistence type="inferred from homology"/>
<dbReference type="FunFam" id="3.30.870.10:FF:000027">
    <property type="entry name" value="Phospholipase D"/>
    <property type="match status" value="1"/>
</dbReference>
<dbReference type="PANTHER" id="PTHR18896:SF65">
    <property type="entry name" value="PHOSPHOLIPASE D BETA 1"/>
    <property type="match status" value="1"/>
</dbReference>
<evidence type="ECO:0000256" key="12">
    <source>
        <dbReference type="ARBA" id="ARBA00042228"/>
    </source>
</evidence>
<evidence type="ECO:0000259" key="16">
    <source>
        <dbReference type="PROSITE" id="PS50035"/>
    </source>
</evidence>
<dbReference type="EC" id="3.1.4.4" evidence="4"/>
<dbReference type="Gene3D" id="2.60.40.150">
    <property type="entry name" value="C2 domain"/>
    <property type="match status" value="1"/>
</dbReference>
<comment type="cofactor">
    <cofactor evidence="2">
        <name>Ca(2+)</name>
        <dbReference type="ChEBI" id="CHEBI:29108"/>
    </cofactor>
</comment>
<evidence type="ECO:0000256" key="9">
    <source>
        <dbReference type="ARBA" id="ARBA00022963"/>
    </source>
</evidence>
<dbReference type="RefSeq" id="XP_011091276.1">
    <property type="nucleotide sequence ID" value="XM_011092974.2"/>
</dbReference>
<dbReference type="PROSITE" id="PS50004">
    <property type="entry name" value="C2"/>
    <property type="match status" value="1"/>
</dbReference>
<dbReference type="KEGG" id="sind:105171745"/>
<dbReference type="Gene3D" id="3.30.870.10">
    <property type="entry name" value="Endonuclease Chain A"/>
    <property type="match status" value="2"/>
</dbReference>
<keyword evidence="8" id="KW-0106">Calcium</keyword>
<keyword evidence="6" id="KW-0677">Repeat</keyword>
<feature type="region of interest" description="Disordered" evidence="14">
    <location>
        <begin position="1"/>
        <end position="69"/>
    </location>
</feature>
<evidence type="ECO:0000259" key="15">
    <source>
        <dbReference type="PROSITE" id="PS50004"/>
    </source>
</evidence>
<evidence type="ECO:0000256" key="10">
    <source>
        <dbReference type="ARBA" id="ARBA00023098"/>
    </source>
</evidence>
<evidence type="ECO:0000256" key="1">
    <source>
        <dbReference type="ARBA" id="ARBA00000798"/>
    </source>
</evidence>
<evidence type="ECO:0000256" key="13">
    <source>
        <dbReference type="ARBA" id="ARBA00042781"/>
    </source>
</evidence>
<protein>
    <recommendedName>
        <fullName evidence="11">Phospholipase D alpha 1</fullName>
        <ecNumber evidence="4">3.1.4.4</ecNumber>
    </recommendedName>
    <alternativeName>
        <fullName evidence="12">Choline phosphatase 1</fullName>
    </alternativeName>
    <alternativeName>
        <fullName evidence="13">Phosphatidylcholine-hydrolyzing phospholipase D 1</fullName>
    </alternativeName>
</protein>
<reference evidence="19" key="2">
    <citation type="submission" date="2025-04" db="UniProtKB">
        <authorList>
            <consortium name="RefSeq"/>
        </authorList>
    </citation>
    <scope>IDENTIFICATION</scope>
</reference>
<dbReference type="GO" id="GO:0004630">
    <property type="term" value="F:phospholipase D activity"/>
    <property type="evidence" value="ECO:0007669"/>
    <property type="project" value="UniProtKB-EC"/>
</dbReference>
<keyword evidence="7" id="KW-0378">Hydrolase</keyword>
<dbReference type="OrthoDB" id="14911at2759"/>
<dbReference type="PANTHER" id="PTHR18896">
    <property type="entry name" value="PHOSPHOLIPASE D"/>
    <property type="match status" value="1"/>
</dbReference>
<sequence>MDNNNSYPSSPFPYNPGYGYTHGPAPPNQYPRPALHPSGSGSYVYPQHSHHGAPYTLSHTGPLDYRYQGPSTSLAPTFAPAQTSEYNSDPYQLGVYPAAPPPQPGLQPFGSFQYGSYHHLQRLESGRLQPPDVQSGIPSRLSCDYPSHHRHQSSSLSGGDSIAKADNLDASSPIYPPVYPPIDNQLGNMHLADDQNQSSVPASPPAPASSSASPSSPPQKYHSGPLPRTNKHSGSGAIYGQRICSFSGWETSPTVKAERPSPIASPIARRPKFPYGGTGMQLVEVSSSKTSLRVLLLHGDLDIWVYEAKNLPNMDMFHKRIGDMFNRLPGNMSSKIEGQINRKITSDPYVSITITGATLGRTFVISNDENPVWMQNFIVPVAHYAAEVNFVVKDNDIVGSQHIGTVSVPLEHIYGGGKIQGFFPILNASGKPCKVGAVLSLSIQYNPIEQLSIYHHGIGAGPHYPGVPGTYFPLRRGGTVTLYQDAHVPDGCLPNLRLDNGTQYMHGKCWRDIFDAIRRARRLIYITGWSVWHKVRLVRDDNSISEYTLGEVLKSKSQEGVRVLLLIWDDPTSRSILGYKTDGVMQTHDEETRRFFKNSSVQVLLCPRVAGKRHSWVKQREVEVIYTHHQKTVIVDADAGNNRRKIIAFLGGLDMCDGRYDTPLHSLFGTLQTFHSDDYHNPTYTGNVTGCPREPWHDLHCKIDGPAAYDVLTNFEERWLKAAKPHGIKKLKISYDDALLRIERMPEILGMADAPCVRDDDPEGWHVQVFRSIDSNSVKGFPKNPRDATKRNLVCGKNVLIDMSIHTAYVKAIRAAQHFIYIENQYFIGSSYNWNQYRDIGANNLIPIEIALKIAEKIRAHQRFAAYIVIPMWPEGNPTGAPTQRILFWQHKTMQMMYELIYKALVEVGLEDAYSPQDYLNFYCLGNREAPDASAPSENQAAANTPQGLSRKNRRFMIYVHSKGMIVDDEYVIIGSANINQRSMEGTRDTEIAMGAYQPHHTWARKLSGPQGQIYGYRMSLWAEHLGFLEECFTRPESLECARRVRSLGEANWEQFASNEVTEMRGHLLKYPVEVDRKGKVKPLPGYETFPDVGGNIIGSFLAIHENLTI</sequence>
<evidence type="ECO:0000256" key="14">
    <source>
        <dbReference type="SAM" id="MobiDB-lite"/>
    </source>
</evidence>
<evidence type="ECO:0000256" key="7">
    <source>
        <dbReference type="ARBA" id="ARBA00022801"/>
    </source>
</evidence>
<dbReference type="GO" id="GO:0005886">
    <property type="term" value="C:plasma membrane"/>
    <property type="evidence" value="ECO:0007669"/>
    <property type="project" value="TreeGrafter"/>
</dbReference>
<dbReference type="SUPFAM" id="SSF56024">
    <property type="entry name" value="Phospholipase D/nuclease"/>
    <property type="match status" value="2"/>
</dbReference>
<evidence type="ECO:0000256" key="6">
    <source>
        <dbReference type="ARBA" id="ARBA00022737"/>
    </source>
</evidence>
<keyword evidence="5" id="KW-0479">Metal-binding</keyword>
<dbReference type="AlphaFoldDB" id="A0A6I9U1I3"/>
<dbReference type="InterPro" id="IPR000008">
    <property type="entry name" value="C2_dom"/>
</dbReference>
<evidence type="ECO:0000256" key="2">
    <source>
        <dbReference type="ARBA" id="ARBA00001913"/>
    </source>
</evidence>
<dbReference type="RefSeq" id="XP_011091284.1">
    <property type="nucleotide sequence ID" value="XM_011092982.2"/>
</dbReference>
<accession>A0A6I9U1I3</accession>
<gene>
    <name evidence="18 19 20" type="primary">LOC105171745</name>
</gene>
<dbReference type="InterPro" id="IPR035892">
    <property type="entry name" value="C2_domain_sf"/>
</dbReference>
<evidence type="ECO:0000256" key="5">
    <source>
        <dbReference type="ARBA" id="ARBA00022723"/>
    </source>
</evidence>